<evidence type="ECO:0000313" key="1">
    <source>
        <dbReference type="EMBL" id="MBX34057.1"/>
    </source>
</evidence>
<sequence length="74" mass="8851">MIEVYLVKSNLNLTIWVDLGVCDYIKICCLYYYVCTSQLLYDIFIRLIKTIVPCLWYQNYCALSMVLKLFQFKS</sequence>
<protein>
    <submittedName>
        <fullName evidence="1">Uncharacterized protein LOC102669760</fullName>
    </submittedName>
</protein>
<name>A0A2P2MV06_RHIMU</name>
<dbReference type="AlphaFoldDB" id="A0A2P2MV06"/>
<proteinExistence type="predicted"/>
<reference evidence="1" key="1">
    <citation type="submission" date="2018-02" db="EMBL/GenBank/DDBJ databases">
        <title>Rhizophora mucronata_Transcriptome.</title>
        <authorList>
            <person name="Meera S.P."/>
            <person name="Sreeshan A."/>
            <person name="Augustine A."/>
        </authorList>
    </citation>
    <scope>NUCLEOTIDE SEQUENCE</scope>
    <source>
        <tissue evidence="1">Leaf</tissue>
    </source>
</reference>
<dbReference type="EMBL" id="GGEC01053573">
    <property type="protein sequence ID" value="MBX34057.1"/>
    <property type="molecule type" value="Transcribed_RNA"/>
</dbReference>
<organism evidence="1">
    <name type="scientific">Rhizophora mucronata</name>
    <name type="common">Asiatic mangrove</name>
    <dbReference type="NCBI Taxonomy" id="61149"/>
    <lineage>
        <taxon>Eukaryota</taxon>
        <taxon>Viridiplantae</taxon>
        <taxon>Streptophyta</taxon>
        <taxon>Embryophyta</taxon>
        <taxon>Tracheophyta</taxon>
        <taxon>Spermatophyta</taxon>
        <taxon>Magnoliopsida</taxon>
        <taxon>eudicotyledons</taxon>
        <taxon>Gunneridae</taxon>
        <taxon>Pentapetalae</taxon>
        <taxon>rosids</taxon>
        <taxon>fabids</taxon>
        <taxon>Malpighiales</taxon>
        <taxon>Rhizophoraceae</taxon>
        <taxon>Rhizophora</taxon>
    </lineage>
</organism>
<accession>A0A2P2MV06</accession>